<feature type="domain" description="DNA helicase Pif1-like DEAD-box helicase" evidence="2">
    <location>
        <begin position="2"/>
        <end position="92"/>
    </location>
</feature>
<dbReference type="EMBL" id="NCKV01056701">
    <property type="protein sequence ID" value="RWS01969.1"/>
    <property type="molecule type" value="Genomic_DNA"/>
</dbReference>
<dbReference type="AlphaFoldDB" id="A0A443QG23"/>
<dbReference type="InterPro" id="IPR010285">
    <property type="entry name" value="DNA_helicase_pif1-like_DEAD"/>
</dbReference>
<comment type="cofactor">
    <cofactor evidence="1">
        <name>Mg(2+)</name>
        <dbReference type="ChEBI" id="CHEBI:18420"/>
    </cofactor>
</comment>
<dbReference type="VEuPathDB" id="VectorBase:LDEU014357"/>
<comment type="caution">
    <text evidence="3">The sequence shown here is derived from an EMBL/GenBank/DDBJ whole genome shotgun (WGS) entry which is preliminary data.</text>
</comment>
<proteinExistence type="inferred from homology"/>
<dbReference type="STRING" id="299467.A0A443QG23"/>
<evidence type="ECO:0000313" key="3">
    <source>
        <dbReference type="EMBL" id="RWS01969.1"/>
    </source>
</evidence>
<dbReference type="GO" id="GO:0043139">
    <property type="term" value="F:5'-3' DNA helicase activity"/>
    <property type="evidence" value="ECO:0007669"/>
    <property type="project" value="UniProtKB-EC"/>
</dbReference>
<dbReference type="Gene3D" id="3.40.50.300">
    <property type="entry name" value="P-loop containing nucleotide triphosphate hydrolases"/>
    <property type="match status" value="1"/>
</dbReference>
<protein>
    <recommendedName>
        <fullName evidence="1">ATP-dependent DNA helicase</fullName>
        <ecNumber evidence="1">5.6.2.3</ecNumber>
    </recommendedName>
</protein>
<keyword evidence="1" id="KW-0234">DNA repair</keyword>
<dbReference type="PANTHER" id="PTHR10492">
    <property type="match status" value="1"/>
</dbReference>
<keyword evidence="1 3" id="KW-0347">Helicase</keyword>
<reference evidence="3 4" key="1">
    <citation type="journal article" date="2018" name="Gigascience">
        <title>Genomes of trombidid mites reveal novel predicted allergens and laterally-transferred genes associated with secondary metabolism.</title>
        <authorList>
            <person name="Dong X."/>
            <person name="Chaisiri K."/>
            <person name="Xia D."/>
            <person name="Armstrong S.D."/>
            <person name="Fang Y."/>
            <person name="Donnelly M.J."/>
            <person name="Kadowaki T."/>
            <person name="McGarry J.W."/>
            <person name="Darby A.C."/>
            <person name="Makepeace B.L."/>
        </authorList>
    </citation>
    <scope>NUCLEOTIDE SEQUENCE [LARGE SCALE GENOMIC DNA]</scope>
    <source>
        <strain evidence="3">UoL-UT</strain>
    </source>
</reference>
<dbReference type="Pfam" id="PF05970">
    <property type="entry name" value="PIF1"/>
    <property type="match status" value="1"/>
</dbReference>
<dbReference type="GO" id="GO:0005524">
    <property type="term" value="F:ATP binding"/>
    <property type="evidence" value="ECO:0007669"/>
    <property type="project" value="UniProtKB-KW"/>
</dbReference>
<keyword evidence="1" id="KW-0067">ATP-binding</keyword>
<evidence type="ECO:0000256" key="1">
    <source>
        <dbReference type="RuleBase" id="RU363044"/>
    </source>
</evidence>
<keyword evidence="1" id="KW-0547">Nucleotide-binding</keyword>
<feature type="non-terminal residue" evidence="3">
    <location>
        <position position="92"/>
    </location>
</feature>
<keyword evidence="1" id="KW-0227">DNA damage</keyword>
<accession>A0A443QG23</accession>
<name>A0A443QG23_9ACAR</name>
<dbReference type="OrthoDB" id="6434334at2759"/>
<dbReference type="GO" id="GO:0006310">
    <property type="term" value="P:DNA recombination"/>
    <property type="evidence" value="ECO:0007669"/>
    <property type="project" value="UniProtKB-KW"/>
</dbReference>
<sequence length="92" mass="10204">MAWTGIAAILLPCGRTAHKSFQLPLKINNCSTLYWNGKTKRAIRDTDVFIWDEASMIPGAALESIDIALRDICESDIPFGGKMFLLGGDFRQ</sequence>
<keyword evidence="4" id="KW-1185">Reference proteome</keyword>
<organism evidence="3 4">
    <name type="scientific">Leptotrombidium deliense</name>
    <dbReference type="NCBI Taxonomy" id="299467"/>
    <lineage>
        <taxon>Eukaryota</taxon>
        <taxon>Metazoa</taxon>
        <taxon>Ecdysozoa</taxon>
        <taxon>Arthropoda</taxon>
        <taxon>Chelicerata</taxon>
        <taxon>Arachnida</taxon>
        <taxon>Acari</taxon>
        <taxon>Acariformes</taxon>
        <taxon>Trombidiformes</taxon>
        <taxon>Prostigmata</taxon>
        <taxon>Anystina</taxon>
        <taxon>Parasitengona</taxon>
        <taxon>Trombiculoidea</taxon>
        <taxon>Trombiculidae</taxon>
        <taxon>Leptotrombidium</taxon>
    </lineage>
</organism>
<gene>
    <name evidence="3" type="ORF">B4U80_02248</name>
</gene>
<evidence type="ECO:0000259" key="2">
    <source>
        <dbReference type="Pfam" id="PF05970"/>
    </source>
</evidence>
<keyword evidence="1" id="KW-0233">DNA recombination</keyword>
<evidence type="ECO:0000313" key="4">
    <source>
        <dbReference type="Proteomes" id="UP000288716"/>
    </source>
</evidence>
<dbReference type="GO" id="GO:0016887">
    <property type="term" value="F:ATP hydrolysis activity"/>
    <property type="evidence" value="ECO:0007669"/>
    <property type="project" value="RHEA"/>
</dbReference>
<comment type="similarity">
    <text evidence="1">Belongs to the helicase family.</text>
</comment>
<dbReference type="PANTHER" id="PTHR10492:SF57">
    <property type="entry name" value="ATP-DEPENDENT DNA HELICASE"/>
    <property type="match status" value="1"/>
</dbReference>
<dbReference type="GO" id="GO:0006281">
    <property type="term" value="P:DNA repair"/>
    <property type="evidence" value="ECO:0007669"/>
    <property type="project" value="UniProtKB-KW"/>
</dbReference>
<dbReference type="Proteomes" id="UP000288716">
    <property type="component" value="Unassembled WGS sequence"/>
</dbReference>
<comment type="catalytic activity">
    <reaction evidence="1">
        <text>ATP + H2O = ADP + phosphate + H(+)</text>
        <dbReference type="Rhea" id="RHEA:13065"/>
        <dbReference type="ChEBI" id="CHEBI:15377"/>
        <dbReference type="ChEBI" id="CHEBI:15378"/>
        <dbReference type="ChEBI" id="CHEBI:30616"/>
        <dbReference type="ChEBI" id="CHEBI:43474"/>
        <dbReference type="ChEBI" id="CHEBI:456216"/>
        <dbReference type="EC" id="5.6.2.3"/>
    </reaction>
</comment>
<dbReference type="InterPro" id="IPR027417">
    <property type="entry name" value="P-loop_NTPase"/>
</dbReference>
<dbReference type="GO" id="GO:0000723">
    <property type="term" value="P:telomere maintenance"/>
    <property type="evidence" value="ECO:0007669"/>
    <property type="project" value="InterPro"/>
</dbReference>
<dbReference type="EC" id="5.6.2.3" evidence="1"/>
<keyword evidence="1" id="KW-0378">Hydrolase</keyword>